<gene>
    <name evidence="6" type="ORF">Ctaglu_29490</name>
</gene>
<dbReference type="Pfam" id="PF04397">
    <property type="entry name" value="LytTR"/>
    <property type="match status" value="1"/>
</dbReference>
<name>A0A401UP72_9CLOT</name>
<dbReference type="PROSITE" id="PS50930">
    <property type="entry name" value="HTH_LYTTR"/>
    <property type="match status" value="1"/>
</dbReference>
<dbReference type="SMART" id="SM00448">
    <property type="entry name" value="REC"/>
    <property type="match status" value="1"/>
</dbReference>
<evidence type="ECO:0000256" key="1">
    <source>
        <dbReference type="ARBA" id="ARBA00018672"/>
    </source>
</evidence>
<dbReference type="InterPro" id="IPR011006">
    <property type="entry name" value="CheY-like_superfamily"/>
</dbReference>
<dbReference type="Gene3D" id="2.40.50.1020">
    <property type="entry name" value="LytTr DNA-binding domain"/>
    <property type="match status" value="1"/>
</dbReference>
<accession>A0A401UP72</accession>
<dbReference type="SUPFAM" id="SSF52172">
    <property type="entry name" value="CheY-like"/>
    <property type="match status" value="1"/>
</dbReference>
<dbReference type="Gene3D" id="3.40.50.2300">
    <property type="match status" value="1"/>
</dbReference>
<reference evidence="6 7" key="1">
    <citation type="submission" date="2018-11" db="EMBL/GenBank/DDBJ databases">
        <title>Genome sequencing and assembly of Clostridium tagluense strain A121.</title>
        <authorList>
            <person name="Murakami T."/>
            <person name="Segawa T."/>
            <person name="Shcherbakova V.A."/>
            <person name="Mori H."/>
            <person name="Yoshimura Y."/>
        </authorList>
    </citation>
    <scope>NUCLEOTIDE SEQUENCE [LARGE SCALE GENOMIC DNA]</scope>
    <source>
        <strain evidence="6 7">A121</strain>
    </source>
</reference>
<keyword evidence="3" id="KW-0597">Phosphoprotein</keyword>
<organism evidence="6 7">
    <name type="scientific">Clostridium tagluense</name>
    <dbReference type="NCBI Taxonomy" id="360422"/>
    <lineage>
        <taxon>Bacteria</taxon>
        <taxon>Bacillati</taxon>
        <taxon>Bacillota</taxon>
        <taxon>Clostridia</taxon>
        <taxon>Eubacteriales</taxon>
        <taxon>Clostridiaceae</taxon>
        <taxon>Clostridium</taxon>
    </lineage>
</organism>
<dbReference type="EMBL" id="BHYK01000017">
    <property type="protein sequence ID" value="GCD11326.1"/>
    <property type="molecule type" value="Genomic_DNA"/>
</dbReference>
<proteinExistence type="predicted"/>
<evidence type="ECO:0000259" key="4">
    <source>
        <dbReference type="PROSITE" id="PS50110"/>
    </source>
</evidence>
<evidence type="ECO:0000259" key="5">
    <source>
        <dbReference type="PROSITE" id="PS50930"/>
    </source>
</evidence>
<evidence type="ECO:0000313" key="6">
    <source>
        <dbReference type="EMBL" id="GCD11326.1"/>
    </source>
</evidence>
<feature type="domain" description="HTH LytTR-type" evidence="5">
    <location>
        <begin position="138"/>
        <end position="233"/>
    </location>
</feature>
<dbReference type="GO" id="GO:0000156">
    <property type="term" value="F:phosphorelay response regulator activity"/>
    <property type="evidence" value="ECO:0007669"/>
    <property type="project" value="InterPro"/>
</dbReference>
<dbReference type="PANTHER" id="PTHR37299:SF1">
    <property type="entry name" value="STAGE 0 SPORULATION PROTEIN A HOMOLOG"/>
    <property type="match status" value="1"/>
</dbReference>
<dbReference type="InterPro" id="IPR046947">
    <property type="entry name" value="LytR-like"/>
</dbReference>
<keyword evidence="7" id="KW-1185">Reference proteome</keyword>
<evidence type="ECO:0000256" key="2">
    <source>
        <dbReference type="ARBA" id="ARBA00024867"/>
    </source>
</evidence>
<dbReference type="InterPro" id="IPR007492">
    <property type="entry name" value="LytTR_DNA-bd_dom"/>
</dbReference>
<dbReference type="Pfam" id="PF00072">
    <property type="entry name" value="Response_reg"/>
    <property type="match status" value="1"/>
</dbReference>
<dbReference type="OrthoDB" id="9802383at2"/>
<protein>
    <recommendedName>
        <fullName evidence="1">Stage 0 sporulation protein A homolog</fullName>
    </recommendedName>
</protein>
<dbReference type="RefSeq" id="WP_125003043.1">
    <property type="nucleotide sequence ID" value="NZ_BHYK01000017.1"/>
</dbReference>
<feature type="domain" description="Response regulatory" evidence="4">
    <location>
        <begin position="3"/>
        <end position="123"/>
    </location>
</feature>
<comment type="function">
    <text evidence="2">May play the central regulatory role in sporulation. It may be an element of the effector pathway responsible for the activation of sporulation genes in response to nutritional stress. Spo0A may act in concert with spo0H (a sigma factor) to control the expression of some genes that are critical to the sporulation process.</text>
</comment>
<dbReference type="SMART" id="SM00850">
    <property type="entry name" value="LytTR"/>
    <property type="match status" value="1"/>
</dbReference>
<dbReference type="PROSITE" id="PS50110">
    <property type="entry name" value="RESPONSE_REGULATORY"/>
    <property type="match status" value="1"/>
</dbReference>
<dbReference type="Proteomes" id="UP000287872">
    <property type="component" value="Unassembled WGS sequence"/>
</dbReference>
<comment type="caution">
    <text evidence="6">The sequence shown here is derived from an EMBL/GenBank/DDBJ whole genome shotgun (WGS) entry which is preliminary data.</text>
</comment>
<dbReference type="GO" id="GO:0003677">
    <property type="term" value="F:DNA binding"/>
    <property type="evidence" value="ECO:0007669"/>
    <property type="project" value="UniProtKB-KW"/>
</dbReference>
<dbReference type="PANTHER" id="PTHR37299">
    <property type="entry name" value="TRANSCRIPTIONAL REGULATOR-RELATED"/>
    <property type="match status" value="1"/>
</dbReference>
<dbReference type="InterPro" id="IPR001789">
    <property type="entry name" value="Sig_transdc_resp-reg_receiver"/>
</dbReference>
<evidence type="ECO:0000313" key="7">
    <source>
        <dbReference type="Proteomes" id="UP000287872"/>
    </source>
</evidence>
<keyword evidence="6" id="KW-0238">DNA-binding</keyword>
<dbReference type="AlphaFoldDB" id="A0A401UP72"/>
<evidence type="ECO:0000256" key="3">
    <source>
        <dbReference type="PROSITE-ProRule" id="PRU00169"/>
    </source>
</evidence>
<feature type="modified residue" description="4-aspartylphosphate" evidence="3">
    <location>
        <position position="60"/>
    </location>
</feature>
<sequence>MLRIAICEDEFKQRNMLKNILTGQIKENNLDAKINDYESGEQLINSIKDNSYKFDIIFLDIQMKNISGIDAAKIIRETNKIAIIIFVTGLREYVFEGYNVRAFNYILKPFKIGKIAKVFKEALDNLDMIKNDMYIVNLKDKTHKISFSDIMYFVSDKRLIRLICTQGEYEFYSQLDNVEKELSNRNFIRCHQRYLINLSNISSMEQNHAITILGYNVPISRNRYKETLIAFAKQILR</sequence>